<dbReference type="InterPro" id="IPR006530">
    <property type="entry name" value="YD"/>
</dbReference>
<accession>I0RA64</accession>
<dbReference type="RefSeq" id="WP_008753326.1">
    <property type="nucleotide sequence ID" value="NZ_AJGH01000034.1"/>
</dbReference>
<dbReference type="AlphaFoldDB" id="I0RA64"/>
<evidence type="ECO:0000259" key="2">
    <source>
        <dbReference type="Pfam" id="PF25023"/>
    </source>
</evidence>
<dbReference type="eggNOG" id="COG3209">
    <property type="taxonomic scope" value="Bacteria"/>
</dbReference>
<dbReference type="Pfam" id="PF25023">
    <property type="entry name" value="TEN_YD-shell"/>
    <property type="match status" value="3"/>
</dbReference>
<dbReference type="NCBIfam" id="TIGR01643">
    <property type="entry name" value="YD_repeat_2x"/>
    <property type="match status" value="4"/>
</dbReference>
<feature type="domain" description="Teneurin-like YD-shell" evidence="2">
    <location>
        <begin position="507"/>
        <end position="625"/>
    </location>
</feature>
<dbReference type="NCBIfam" id="TIGR03696">
    <property type="entry name" value="Rhs_assc_core"/>
    <property type="match status" value="1"/>
</dbReference>
<evidence type="ECO:0000313" key="4">
    <source>
        <dbReference type="Proteomes" id="UP000005039"/>
    </source>
</evidence>
<name>I0RA64_9FIRM</name>
<dbReference type="EMBL" id="AJGH01000034">
    <property type="protein sequence ID" value="EIC96572.1"/>
    <property type="molecule type" value="Genomic_DNA"/>
</dbReference>
<protein>
    <submittedName>
        <fullName evidence="3">RHS repeat / YD repeat protein (4 repeats) / RHS repeat-associated core domain multi-domain protein</fullName>
    </submittedName>
</protein>
<dbReference type="InterPro" id="IPR056823">
    <property type="entry name" value="TEN-like_YD-shell"/>
</dbReference>
<feature type="domain" description="Teneurin-like YD-shell" evidence="2">
    <location>
        <begin position="117"/>
        <end position="254"/>
    </location>
</feature>
<sequence>MGNVIKETDALGNSTSYTYSPGGKLTSVLDSMGNRTEYGYDKAGRLSTVYRHEGSKELLSCIEAEERKHSLKEISKIGEIYGKEISASLKEANVPRITRYKRNLMGDVECIINALGEEEYFSYDLLGRVILKKDRDGYETRYSYTKAGDIKSILYGDGYEAEYEYDSLGKLSQVKDALGVIRIENDKLGRTTRVIDYDGKEVRYEYGKEGERLRTVYPDGKSVDYGYDENLRLVNLISGDKKIKYSYDKEGRLIRKDMPDEISSLYEYDERGLLSSLCHTKGGKKLEEYLYGYDLLGNETKTVRKRDVNSKGIKEDKNKEKIIHKLWEDSSTFNYEYDSLSRLIAVKRGEKEVCRYAYDAFGNRSKMKKDGMEVAYTYDALDRLVKTSGLYENKTYEYDKRGNLIGVMSRGKRIKAYEYGASGRLSLSYSNLGNARRYDYDGMGNRVGFREYGSECKGFGETGLKSIVELKLAESKPVYEERYVLDRTKPYNNMLQRNMIERGKDKEHVQSYAWDFNTVFMEEEEKVYTYLSDELGSPIRLFEQESENQTVYGYDEFGNDTYGTQEQVQPFGYTGYRYDKVANTYFAQAREYIPSVGRFGGEDWIKGNIDKPFSLNQYGYCWGNPMGLVDRNGKTPEMASNYSQVFDILKTGAEMAG</sequence>
<gene>
    <name evidence="3" type="ORF">HMPREF9970_0202</name>
</gene>
<dbReference type="PANTHER" id="PTHR32305">
    <property type="match status" value="1"/>
</dbReference>
<organism evidence="3 4">
    <name type="scientific">Lachnoanaerobaculum saburreum F0468</name>
    <dbReference type="NCBI Taxonomy" id="1095750"/>
    <lineage>
        <taxon>Bacteria</taxon>
        <taxon>Bacillati</taxon>
        <taxon>Bacillota</taxon>
        <taxon>Clostridia</taxon>
        <taxon>Lachnospirales</taxon>
        <taxon>Lachnospiraceae</taxon>
        <taxon>Lachnoanaerobaculum</taxon>
    </lineage>
</organism>
<evidence type="ECO:0000256" key="1">
    <source>
        <dbReference type="ARBA" id="ARBA00022737"/>
    </source>
</evidence>
<dbReference type="InterPro" id="IPR022385">
    <property type="entry name" value="Rhs_assc_core"/>
</dbReference>
<keyword evidence="1" id="KW-0677">Repeat</keyword>
<dbReference type="InterPro" id="IPR050708">
    <property type="entry name" value="T6SS_VgrG/RHS"/>
</dbReference>
<feature type="domain" description="Teneurin-like YD-shell" evidence="2">
    <location>
        <begin position="294"/>
        <end position="447"/>
    </location>
</feature>
<dbReference type="Pfam" id="PF05593">
    <property type="entry name" value="RHS_repeat"/>
    <property type="match status" value="1"/>
</dbReference>
<reference evidence="3 4" key="1">
    <citation type="submission" date="2012-03" db="EMBL/GenBank/DDBJ databases">
        <authorList>
            <person name="Durkin A.S."/>
            <person name="McCorrison J."/>
            <person name="Torralba M."/>
            <person name="Gillis M."/>
            <person name="Methe B."/>
            <person name="Sutton G."/>
            <person name="Nelson K.E."/>
        </authorList>
    </citation>
    <scope>NUCLEOTIDE SEQUENCE [LARGE SCALE GENOMIC DNA]</scope>
    <source>
        <strain evidence="3 4">F0468</strain>
    </source>
</reference>
<evidence type="ECO:0000313" key="3">
    <source>
        <dbReference type="EMBL" id="EIC96572.1"/>
    </source>
</evidence>
<comment type="caution">
    <text evidence="3">The sequence shown here is derived from an EMBL/GenBank/DDBJ whole genome shotgun (WGS) entry which is preliminary data.</text>
</comment>
<dbReference type="PANTHER" id="PTHR32305:SF15">
    <property type="entry name" value="PROTEIN RHSA-RELATED"/>
    <property type="match status" value="1"/>
</dbReference>
<dbReference type="InterPro" id="IPR031325">
    <property type="entry name" value="RHS_repeat"/>
</dbReference>
<dbReference type="Proteomes" id="UP000005039">
    <property type="component" value="Unassembled WGS sequence"/>
</dbReference>
<keyword evidence="4" id="KW-1185">Reference proteome</keyword>
<dbReference type="Gene3D" id="2.180.10.10">
    <property type="entry name" value="RHS repeat-associated core"/>
    <property type="match status" value="2"/>
</dbReference>
<proteinExistence type="predicted"/>
<feature type="non-terminal residue" evidence="3">
    <location>
        <position position="657"/>
    </location>
</feature>